<dbReference type="Gene3D" id="3.40.50.1820">
    <property type="entry name" value="alpha/beta hydrolase"/>
    <property type="match status" value="1"/>
</dbReference>
<dbReference type="Proteomes" id="UP000288943">
    <property type="component" value="Chromosome"/>
</dbReference>
<evidence type="ECO:0000259" key="2">
    <source>
        <dbReference type="Pfam" id="PF00561"/>
    </source>
</evidence>
<dbReference type="InterPro" id="IPR000639">
    <property type="entry name" value="Epox_hydrolase-like"/>
</dbReference>
<feature type="domain" description="AB hydrolase-1" evidence="2">
    <location>
        <begin position="26"/>
        <end position="254"/>
    </location>
</feature>
<accession>A0A410X2G5</accession>
<dbReference type="Proteomes" id="UP001527202">
    <property type="component" value="Unassembled WGS sequence"/>
</dbReference>
<dbReference type="PANTHER" id="PTHR43798">
    <property type="entry name" value="MONOACYLGLYCEROL LIPASE"/>
    <property type="match status" value="1"/>
</dbReference>
<keyword evidence="1 4" id="KW-0378">Hydrolase</keyword>
<dbReference type="PRINTS" id="PR00412">
    <property type="entry name" value="EPOXHYDRLASE"/>
</dbReference>
<dbReference type="PRINTS" id="PR00111">
    <property type="entry name" value="ABHYDROLASE"/>
</dbReference>
<organism evidence="4 5">
    <name type="scientific">Paenibacillus chitinolyticus</name>
    <dbReference type="NCBI Taxonomy" id="79263"/>
    <lineage>
        <taxon>Bacteria</taxon>
        <taxon>Bacillati</taxon>
        <taxon>Bacillota</taxon>
        <taxon>Bacilli</taxon>
        <taxon>Bacillales</taxon>
        <taxon>Paenibacillaceae</taxon>
        <taxon>Paenibacillus</taxon>
    </lineage>
</organism>
<name>A0A410X2G5_9BACL</name>
<reference evidence="3 6" key="2">
    <citation type="submission" date="2022-05" db="EMBL/GenBank/DDBJ databases">
        <title>Genome Sequencing of Bee-Associated Microbes.</title>
        <authorList>
            <person name="Dunlap C."/>
        </authorList>
    </citation>
    <scope>NUCLEOTIDE SEQUENCE [LARGE SCALE GENOMIC DNA]</scope>
    <source>
        <strain evidence="3 6">NRRL B-23120</strain>
    </source>
</reference>
<dbReference type="KEGG" id="pchi:PC41400_25225"/>
<dbReference type="InterPro" id="IPR050266">
    <property type="entry name" value="AB_hydrolase_sf"/>
</dbReference>
<dbReference type="RefSeq" id="WP_042233347.1">
    <property type="nucleotide sequence ID" value="NZ_CP026520.1"/>
</dbReference>
<evidence type="ECO:0000313" key="4">
    <source>
        <dbReference type="EMBL" id="QAV20806.1"/>
    </source>
</evidence>
<evidence type="ECO:0000313" key="5">
    <source>
        <dbReference type="Proteomes" id="UP000288943"/>
    </source>
</evidence>
<dbReference type="AlphaFoldDB" id="A0A410X2G5"/>
<gene>
    <name evidence="3" type="ORF">M5X16_16425</name>
    <name evidence="4" type="ORF">PC41400_25225</name>
</gene>
<dbReference type="OrthoDB" id="9773293at2"/>
<dbReference type="Pfam" id="PF00561">
    <property type="entry name" value="Abhydrolase_1"/>
    <property type="match status" value="1"/>
</dbReference>
<sequence length="271" mass="30050">MGIYIPVEQGVNLYVEDLNPGGGGKTILFIHGWPLNHTMFEYQFDQLPKAGYRCIGVDLRGFGKSDRPWGGYSYDRMADDIRRVIETLRLEGIILAGFSMGGAIAIRYMARHGGFGVSKLALFAPAAPLFTKRPDFPYGNSIEELNHLIEGTYTDRPKMLEDLGGRFFARYVSAPLQNWFHGIALSSSGHATAMGAALLRDEDLRPDLPKISVPTVIFQGAQDMICPYPLAQATQAGIKHSELVPFAYSGHGLFYCEMGKFNRELMRFVGS</sequence>
<keyword evidence="6" id="KW-1185">Reference proteome</keyword>
<dbReference type="EMBL" id="JAMDMJ010000020">
    <property type="protein sequence ID" value="MCY9597348.1"/>
    <property type="molecule type" value="Genomic_DNA"/>
</dbReference>
<evidence type="ECO:0000313" key="3">
    <source>
        <dbReference type="EMBL" id="MCY9597348.1"/>
    </source>
</evidence>
<dbReference type="EMBL" id="CP026520">
    <property type="protein sequence ID" value="QAV20806.1"/>
    <property type="molecule type" value="Genomic_DNA"/>
</dbReference>
<proteinExistence type="predicted"/>
<dbReference type="GO" id="GO:0016787">
    <property type="term" value="F:hydrolase activity"/>
    <property type="evidence" value="ECO:0007669"/>
    <property type="project" value="UniProtKB-KW"/>
</dbReference>
<protein>
    <submittedName>
        <fullName evidence="4">Alpha/beta hydrolase</fullName>
    </submittedName>
</protein>
<evidence type="ECO:0000256" key="1">
    <source>
        <dbReference type="ARBA" id="ARBA00022801"/>
    </source>
</evidence>
<dbReference type="PANTHER" id="PTHR43798:SF31">
    <property type="entry name" value="AB HYDROLASE SUPERFAMILY PROTEIN YCLE"/>
    <property type="match status" value="1"/>
</dbReference>
<dbReference type="GeneID" id="95378097"/>
<dbReference type="InterPro" id="IPR029058">
    <property type="entry name" value="AB_hydrolase_fold"/>
</dbReference>
<dbReference type="SUPFAM" id="SSF53474">
    <property type="entry name" value="alpha/beta-Hydrolases"/>
    <property type="match status" value="1"/>
</dbReference>
<evidence type="ECO:0000313" key="6">
    <source>
        <dbReference type="Proteomes" id="UP001527202"/>
    </source>
</evidence>
<dbReference type="InterPro" id="IPR000073">
    <property type="entry name" value="AB_hydrolase_1"/>
</dbReference>
<dbReference type="GO" id="GO:0016020">
    <property type="term" value="C:membrane"/>
    <property type="evidence" value="ECO:0007669"/>
    <property type="project" value="TreeGrafter"/>
</dbReference>
<reference evidence="4 5" key="1">
    <citation type="submission" date="2018-01" db="EMBL/GenBank/DDBJ databases">
        <title>The whole genome sequencing and assembly of Paenibacillus chitinolyticus KCCM 41400 strain.</title>
        <authorList>
            <person name="Kim J.-Y."/>
            <person name="Park M.-K."/>
            <person name="Lee Y.-J."/>
            <person name="Yi H."/>
            <person name="Bahn Y.-S."/>
            <person name="Kim J.F."/>
            <person name="Lee D.-W."/>
        </authorList>
    </citation>
    <scope>NUCLEOTIDE SEQUENCE [LARGE SCALE GENOMIC DNA]</scope>
    <source>
        <strain evidence="4 5">KCCM 41400</strain>
    </source>
</reference>